<dbReference type="Pfam" id="PF04884">
    <property type="entry name" value="UVB_sens_prot"/>
    <property type="match status" value="1"/>
</dbReference>
<dbReference type="AlphaFoldDB" id="A0A9Q5HWZ0"/>
<comment type="caution">
    <text evidence="8">The sequence shown here is derived from an EMBL/GenBank/DDBJ whole genome shotgun (WGS) entry which is preliminary data.</text>
</comment>
<evidence type="ECO:0000313" key="8">
    <source>
        <dbReference type="EMBL" id="OCB87395.1"/>
    </source>
</evidence>
<comment type="similarity">
    <text evidence="2">Belongs to the RUS1 family.</text>
</comment>
<name>A0A9Q5HWZ0_SANBA</name>
<keyword evidence="9" id="KW-1185">Reference proteome</keyword>
<dbReference type="PANTHER" id="PTHR12770:SF31">
    <property type="entry name" value="RUS FAMILY MEMBER 1"/>
    <property type="match status" value="1"/>
</dbReference>
<dbReference type="Proteomes" id="UP000757232">
    <property type="component" value="Unassembled WGS sequence"/>
</dbReference>
<proteinExistence type="inferred from homology"/>
<sequence>MSISITFQEGREHFGLGPEYRVKKDGPRIELVSIRNQKTSSAWKFGRHTLSEIFLPSGFPDTVTPDYIRYQIFDSLQAFSSSIAGLLSSRAVLEGFGVGDEKASSTNAVLLSVVQDATGRLATIFFAWKFGTALAPEAKMYRLAADIFNDSAFILDCLSPALPTQPRIVALCIAGALRAVCGVCSGGAKAALSVHFARAGNVGELNAKDASQETVIGLLGMLCGSFVMSHITSRPATWAALSFLLILHLVTNYLAVRAVALTTLNRQRANIAYGLYCSQEGVVPSPSEVARIERIFEIPAAVRDPSSGDVLGTCTICSSAEELLHSSQRKSTTSWRDALEVFRDEPYVLLGTEAEASCQLLVFFKREALPEDYLKAWTNAFEFCRSAVASGRKPQRIVERSVPEDLSILQSSLDQINKIFPDFLEKAKKAGWDLVTDAICTGPVRIVNIRIDTEEKKDR</sequence>
<evidence type="ECO:0000256" key="3">
    <source>
        <dbReference type="ARBA" id="ARBA00022692"/>
    </source>
</evidence>
<dbReference type="InterPro" id="IPR055412">
    <property type="entry name" value="UVB_sens_C"/>
</dbReference>
<evidence type="ECO:0000256" key="2">
    <source>
        <dbReference type="ARBA" id="ARBA00007558"/>
    </source>
</evidence>
<organism evidence="8 9">
    <name type="scientific">Sanghuangporus baumii</name>
    <name type="common">Phellinus baumii</name>
    <dbReference type="NCBI Taxonomy" id="108892"/>
    <lineage>
        <taxon>Eukaryota</taxon>
        <taxon>Fungi</taxon>
        <taxon>Dikarya</taxon>
        <taxon>Basidiomycota</taxon>
        <taxon>Agaricomycotina</taxon>
        <taxon>Agaricomycetes</taxon>
        <taxon>Hymenochaetales</taxon>
        <taxon>Hymenochaetaceae</taxon>
        <taxon>Sanghuangporus</taxon>
    </lineage>
</organism>
<dbReference type="InterPro" id="IPR054549">
    <property type="entry name" value="UVB_sens_RUS_dom"/>
</dbReference>
<accession>A0A9Q5HWZ0</accession>
<dbReference type="PANTHER" id="PTHR12770">
    <property type="entry name" value="RUS1 FAMILY PROTEIN C16ORF58"/>
    <property type="match status" value="1"/>
</dbReference>
<evidence type="ECO:0000256" key="1">
    <source>
        <dbReference type="ARBA" id="ARBA00004370"/>
    </source>
</evidence>
<dbReference type="InterPro" id="IPR006968">
    <property type="entry name" value="RUS_fam"/>
</dbReference>
<gene>
    <name evidence="8" type="ORF">A7U60_g5535</name>
</gene>
<protein>
    <submittedName>
        <fullName evidence="8">DUF647-domain-containing protein</fullName>
    </submittedName>
</protein>
<keyword evidence="5" id="KW-0472">Membrane</keyword>
<evidence type="ECO:0000313" key="9">
    <source>
        <dbReference type="Proteomes" id="UP000757232"/>
    </source>
</evidence>
<dbReference type="GO" id="GO:0016020">
    <property type="term" value="C:membrane"/>
    <property type="evidence" value="ECO:0007669"/>
    <property type="project" value="UniProtKB-SubCell"/>
</dbReference>
<dbReference type="EMBL" id="LNZH02000192">
    <property type="protein sequence ID" value="OCB87395.1"/>
    <property type="molecule type" value="Genomic_DNA"/>
</dbReference>
<dbReference type="Pfam" id="PF24160">
    <property type="entry name" value="UVB_sens_C"/>
    <property type="match status" value="1"/>
</dbReference>
<evidence type="ECO:0000259" key="7">
    <source>
        <dbReference type="Pfam" id="PF24160"/>
    </source>
</evidence>
<keyword evidence="4" id="KW-1133">Transmembrane helix</keyword>
<feature type="domain" description="Protein root UVB sensitive/RUS" evidence="6">
    <location>
        <begin position="47"/>
        <end position="278"/>
    </location>
</feature>
<evidence type="ECO:0000256" key="4">
    <source>
        <dbReference type="ARBA" id="ARBA00022989"/>
    </source>
</evidence>
<feature type="domain" description="Root UVB sensitive protein C-terminal" evidence="7">
    <location>
        <begin position="344"/>
        <end position="434"/>
    </location>
</feature>
<evidence type="ECO:0000259" key="6">
    <source>
        <dbReference type="Pfam" id="PF04884"/>
    </source>
</evidence>
<keyword evidence="3" id="KW-0812">Transmembrane</keyword>
<evidence type="ECO:0000256" key="5">
    <source>
        <dbReference type="ARBA" id="ARBA00023136"/>
    </source>
</evidence>
<comment type="subcellular location">
    <subcellularLocation>
        <location evidence="1">Membrane</location>
    </subcellularLocation>
</comment>
<reference evidence="8" key="1">
    <citation type="submission" date="2016-06" db="EMBL/GenBank/DDBJ databases">
        <title>Draft Genome sequence of the fungus Inonotus baumii.</title>
        <authorList>
            <person name="Zhu H."/>
            <person name="Lin W."/>
        </authorList>
    </citation>
    <scope>NUCLEOTIDE SEQUENCE</scope>
    <source>
        <strain evidence="8">821</strain>
    </source>
</reference>
<dbReference type="OrthoDB" id="364779at2759"/>